<feature type="compositionally biased region" description="Basic and acidic residues" evidence="1">
    <location>
        <begin position="51"/>
        <end position="70"/>
    </location>
</feature>
<feature type="compositionally biased region" description="Polar residues" evidence="1">
    <location>
        <begin position="316"/>
        <end position="330"/>
    </location>
</feature>
<dbReference type="PANTHER" id="PTHR16524">
    <property type="entry name" value="CELL DEATH REGULATOR AVEN"/>
    <property type="match status" value="1"/>
</dbReference>
<evidence type="ECO:0000313" key="3">
    <source>
        <dbReference type="Proteomes" id="UP001283361"/>
    </source>
</evidence>
<dbReference type="InterPro" id="IPR026187">
    <property type="entry name" value="Aven"/>
</dbReference>
<protein>
    <recommendedName>
        <fullName evidence="4">Cell death regulator Aven</fullName>
    </recommendedName>
</protein>
<feature type="compositionally biased region" description="Basic and acidic residues" evidence="1">
    <location>
        <begin position="26"/>
        <end position="41"/>
    </location>
</feature>
<comment type="caution">
    <text evidence="2">The sequence shown here is derived from an EMBL/GenBank/DDBJ whole genome shotgun (WGS) entry which is preliminary data.</text>
</comment>
<feature type="region of interest" description="Disordered" evidence="1">
    <location>
        <begin position="316"/>
        <end position="345"/>
    </location>
</feature>
<keyword evidence="3" id="KW-1185">Reference proteome</keyword>
<feature type="compositionally biased region" description="Polar residues" evidence="1">
    <location>
        <begin position="263"/>
        <end position="284"/>
    </location>
</feature>
<feature type="compositionally biased region" description="Polar residues" evidence="1">
    <location>
        <begin position="241"/>
        <end position="253"/>
    </location>
</feature>
<feature type="region of interest" description="Disordered" evidence="1">
    <location>
        <begin position="237"/>
        <end position="284"/>
    </location>
</feature>
<feature type="region of interest" description="Disordered" evidence="1">
    <location>
        <begin position="1"/>
        <end position="89"/>
    </location>
</feature>
<gene>
    <name evidence="2" type="ORF">RRG08_024394</name>
</gene>
<dbReference type="PANTHER" id="PTHR16524:SF2">
    <property type="entry name" value="CELL DEATH REGULATOR AVEN"/>
    <property type="match status" value="1"/>
</dbReference>
<proteinExistence type="predicted"/>
<dbReference type="AlphaFoldDB" id="A0AAE0YPI3"/>
<reference evidence="2" key="1">
    <citation type="journal article" date="2023" name="G3 (Bethesda)">
        <title>A reference genome for the long-term kleptoplast-retaining sea slug Elysia crispata morphotype clarki.</title>
        <authorList>
            <person name="Eastman K.E."/>
            <person name="Pendleton A.L."/>
            <person name="Shaikh M.A."/>
            <person name="Suttiyut T."/>
            <person name="Ogas R."/>
            <person name="Tomko P."/>
            <person name="Gavelis G."/>
            <person name="Widhalm J.R."/>
            <person name="Wisecaver J.H."/>
        </authorList>
    </citation>
    <scope>NUCLEOTIDE SEQUENCE</scope>
    <source>
        <strain evidence="2">ECLA1</strain>
    </source>
</reference>
<evidence type="ECO:0000256" key="1">
    <source>
        <dbReference type="SAM" id="MobiDB-lite"/>
    </source>
</evidence>
<sequence length="385" mass="43293">MRPDEHKKKKNAAYKKKHGIGQAKAGHTEDQSKPKKNESNKEGFQAQKTNYTKEVKETKGATALKKELKEALTSSSDSEADEVRQPRKNFQRRQIVSNWQKYEVQPENEEQQEARGKSFENLLSMSGDAVAHFRFKDEEEWDVVGALADIKINDDHYAQYLNIDTQQIGQAMDCLPLYKVLGLNPDLFPNGEVEVMENTAAEKRQIYIPQESTLLSSALFSSFCNSNFADQKHVIEDKKPSTNSSTSEQNSHCLASPDHRGSSRATDSPNKTVSFINKDSTPSSVAQAHIDQNLILEDEDLDTLLNLESETANVTTDTNVTKLTQSSKPSHLSDRSKPATMPSSFAIEHEAPTLAYRQESIELEEEKQKKDGVDLEDWLDSILDN</sequence>
<organism evidence="2 3">
    <name type="scientific">Elysia crispata</name>
    <name type="common">lettuce slug</name>
    <dbReference type="NCBI Taxonomy" id="231223"/>
    <lineage>
        <taxon>Eukaryota</taxon>
        <taxon>Metazoa</taxon>
        <taxon>Spiralia</taxon>
        <taxon>Lophotrochozoa</taxon>
        <taxon>Mollusca</taxon>
        <taxon>Gastropoda</taxon>
        <taxon>Heterobranchia</taxon>
        <taxon>Euthyneura</taxon>
        <taxon>Panpulmonata</taxon>
        <taxon>Sacoglossa</taxon>
        <taxon>Placobranchoidea</taxon>
        <taxon>Plakobranchidae</taxon>
        <taxon>Elysia</taxon>
    </lineage>
</organism>
<dbReference type="Proteomes" id="UP001283361">
    <property type="component" value="Unassembled WGS sequence"/>
</dbReference>
<evidence type="ECO:0000313" key="2">
    <source>
        <dbReference type="EMBL" id="KAK3753116.1"/>
    </source>
</evidence>
<evidence type="ECO:0008006" key="4">
    <source>
        <dbReference type="Google" id="ProtNLM"/>
    </source>
</evidence>
<feature type="compositionally biased region" description="Basic residues" evidence="1">
    <location>
        <begin position="7"/>
        <end position="19"/>
    </location>
</feature>
<accession>A0AAE0YPI3</accession>
<dbReference type="GO" id="GO:0010972">
    <property type="term" value="P:negative regulation of G2/M transition of mitotic cell cycle"/>
    <property type="evidence" value="ECO:0007669"/>
    <property type="project" value="TreeGrafter"/>
</dbReference>
<name>A0AAE0YPI3_9GAST</name>
<dbReference type="EMBL" id="JAWDGP010005718">
    <property type="protein sequence ID" value="KAK3753116.1"/>
    <property type="molecule type" value="Genomic_DNA"/>
</dbReference>